<sequence length="250" mass="28450">MPSNTKSPQLLLAYTLGILFILVPKATAYLHVPATPSLLSHLLISILFISTSVYLFIDACYTFSWLGYLFLRWLLRVSITFDLDEKTHQWQLPGSDYTRFWFKVFASMVMSCIILYRLSFAKLKAEGDGNVWIQAKRKLEQQRTAAPGAKEKKAEGDLTDVGSAWLWAYCAFAYTNALFDSKEWLESVFTASVQKERTWTWDLCCLWGPMLISGVVGLARWKWPGTTRKGKAQLRGKAVDGKEAPEKQQV</sequence>
<evidence type="ECO:0000256" key="1">
    <source>
        <dbReference type="SAM" id="Phobius"/>
    </source>
</evidence>
<keyword evidence="1" id="KW-0812">Transmembrane</keyword>
<protein>
    <submittedName>
        <fullName evidence="2">Uncharacterized protein</fullName>
    </submittedName>
</protein>
<feature type="transmembrane region" description="Helical" evidence="1">
    <location>
        <begin position="199"/>
        <end position="221"/>
    </location>
</feature>
<accession>A0A074WAT6</accession>
<evidence type="ECO:0000313" key="3">
    <source>
        <dbReference type="Proteomes" id="UP000027730"/>
    </source>
</evidence>
<proteinExistence type="predicted"/>
<dbReference type="Proteomes" id="UP000027730">
    <property type="component" value="Unassembled WGS sequence"/>
</dbReference>
<gene>
    <name evidence="2" type="ORF">M436DRAFT_84809</name>
</gene>
<evidence type="ECO:0000313" key="2">
    <source>
        <dbReference type="EMBL" id="KEQ70215.1"/>
    </source>
</evidence>
<feature type="transmembrane region" description="Helical" evidence="1">
    <location>
        <begin position="158"/>
        <end position="179"/>
    </location>
</feature>
<feature type="transmembrane region" description="Helical" evidence="1">
    <location>
        <begin position="38"/>
        <end position="56"/>
    </location>
</feature>
<keyword evidence="3" id="KW-1185">Reference proteome</keyword>
<dbReference type="RefSeq" id="XP_013424451.1">
    <property type="nucleotide sequence ID" value="XM_013568997.1"/>
</dbReference>
<reference evidence="2 3" key="1">
    <citation type="journal article" date="2014" name="BMC Genomics">
        <title>Genome sequencing of four Aureobasidium pullulans varieties: biotechnological potential, stress tolerance, and description of new species.</title>
        <authorList>
            <person name="Gostin Ar C."/>
            <person name="Ohm R.A."/>
            <person name="Kogej T."/>
            <person name="Sonjak S."/>
            <person name="Turk M."/>
            <person name="Zajc J."/>
            <person name="Zalar P."/>
            <person name="Grube M."/>
            <person name="Sun H."/>
            <person name="Han J."/>
            <person name="Sharma A."/>
            <person name="Chiniquy J."/>
            <person name="Ngan C.Y."/>
            <person name="Lipzen A."/>
            <person name="Barry K."/>
            <person name="Grigoriev I.V."/>
            <person name="Gunde-Cimerman N."/>
        </authorList>
    </citation>
    <scope>NUCLEOTIDE SEQUENCE [LARGE SCALE GENOMIC DNA]</scope>
    <source>
        <strain evidence="2 3">CBS 147.97</strain>
    </source>
</reference>
<name>A0A074WAT6_9PEZI</name>
<dbReference type="AlphaFoldDB" id="A0A074WAT6"/>
<keyword evidence="1" id="KW-1133">Transmembrane helix</keyword>
<feature type="transmembrane region" description="Helical" evidence="1">
    <location>
        <begin position="101"/>
        <end position="118"/>
    </location>
</feature>
<organism evidence="2 3">
    <name type="scientific">Aureobasidium namibiae CBS 147.97</name>
    <dbReference type="NCBI Taxonomy" id="1043004"/>
    <lineage>
        <taxon>Eukaryota</taxon>
        <taxon>Fungi</taxon>
        <taxon>Dikarya</taxon>
        <taxon>Ascomycota</taxon>
        <taxon>Pezizomycotina</taxon>
        <taxon>Dothideomycetes</taxon>
        <taxon>Dothideomycetidae</taxon>
        <taxon>Dothideales</taxon>
        <taxon>Saccotheciaceae</taxon>
        <taxon>Aureobasidium</taxon>
    </lineage>
</organism>
<keyword evidence="1" id="KW-0472">Membrane</keyword>
<dbReference type="GeneID" id="25417412"/>
<dbReference type="EMBL" id="KL584718">
    <property type="protein sequence ID" value="KEQ70215.1"/>
    <property type="molecule type" value="Genomic_DNA"/>
</dbReference>
<dbReference type="OrthoDB" id="3881401at2759"/>
<dbReference type="HOGENOM" id="CLU_1111185_0_0_1"/>